<evidence type="ECO:0000313" key="2">
    <source>
        <dbReference type="Proteomes" id="UP000295247"/>
    </source>
</evidence>
<proteinExistence type="predicted"/>
<comment type="caution">
    <text evidence="1">The sequence shown here is derived from an EMBL/GenBank/DDBJ whole genome shotgun (WGS) entry which is preliminary data.</text>
</comment>
<gene>
    <name evidence="1" type="ORF">EDC29_1034</name>
</gene>
<dbReference type="AlphaFoldDB" id="A0A4R4ACL1"/>
<organism evidence="1 2">
    <name type="scientific">Marichromatium gracile</name>
    <name type="common">Chromatium gracile</name>
    <dbReference type="NCBI Taxonomy" id="1048"/>
    <lineage>
        <taxon>Bacteria</taxon>
        <taxon>Pseudomonadati</taxon>
        <taxon>Pseudomonadota</taxon>
        <taxon>Gammaproteobacteria</taxon>
        <taxon>Chromatiales</taxon>
        <taxon>Chromatiaceae</taxon>
        <taxon>Marichromatium</taxon>
    </lineage>
</organism>
<accession>A0A4R4ACL1</accession>
<protein>
    <submittedName>
        <fullName evidence="1">Uncharacterized protein</fullName>
    </submittedName>
</protein>
<dbReference type="RefSeq" id="WP_223806176.1">
    <property type="nucleotide sequence ID" value="NZ_NRRH01000014.1"/>
</dbReference>
<name>A0A4R4ACL1_MARGR</name>
<reference evidence="1 2" key="1">
    <citation type="submission" date="2019-03" db="EMBL/GenBank/DDBJ databases">
        <title>Genomic Encyclopedia of Type Strains, Phase IV (KMG-IV): sequencing the most valuable type-strain genomes for metagenomic binning, comparative biology and taxonomic classification.</title>
        <authorList>
            <person name="Goeker M."/>
        </authorList>
    </citation>
    <scope>NUCLEOTIDE SEQUENCE [LARGE SCALE GENOMIC DNA]</scope>
    <source>
        <strain evidence="1 2">DSM 203</strain>
    </source>
</reference>
<evidence type="ECO:0000313" key="1">
    <source>
        <dbReference type="EMBL" id="TCW36812.1"/>
    </source>
</evidence>
<sequence>MLDRESAAVPHVHAAANGSRPAAGVGRLVLTPTDPRGRPGMRLLVGQLTEAGFIGAPLWPGRPIYRVGDDFLALVSFAGCAVRIDPTGEGEGPWCRVGIPRPSARARPCLGHNTRAPRCHECRSRLEDWPRRLELWHSQPRSGWRCDGCGVVRPPWGWDWGRRGGFGRTFVEVEAVFPGEAVPTPALLDLLTRASGLSWRYFYVQG</sequence>
<dbReference type="EMBL" id="SMDC01000003">
    <property type="protein sequence ID" value="TCW36812.1"/>
    <property type="molecule type" value="Genomic_DNA"/>
</dbReference>
<dbReference type="Proteomes" id="UP000295247">
    <property type="component" value="Unassembled WGS sequence"/>
</dbReference>